<comment type="catalytic activity">
    <reaction evidence="2">
        <text>2 GTP = 3',3'-c-di-GMP + 2 diphosphate</text>
        <dbReference type="Rhea" id="RHEA:24898"/>
        <dbReference type="ChEBI" id="CHEBI:33019"/>
        <dbReference type="ChEBI" id="CHEBI:37565"/>
        <dbReference type="ChEBI" id="CHEBI:58805"/>
        <dbReference type="EC" id="2.7.7.65"/>
    </reaction>
</comment>
<feature type="transmembrane region" description="Helical" evidence="3">
    <location>
        <begin position="72"/>
        <end position="91"/>
    </location>
</feature>
<dbReference type="CDD" id="cd01949">
    <property type="entry name" value="GGDEF"/>
    <property type="match status" value="1"/>
</dbReference>
<name>A0ABS9P826_9GAMM</name>
<dbReference type="EMBL" id="JABFUC010000006">
    <property type="protein sequence ID" value="MCG6657925.1"/>
    <property type="molecule type" value="Genomic_DNA"/>
</dbReference>
<feature type="transmembrane region" description="Helical" evidence="3">
    <location>
        <begin position="103"/>
        <end position="123"/>
    </location>
</feature>
<feature type="transmembrane region" description="Helical" evidence="3">
    <location>
        <begin position="178"/>
        <end position="197"/>
    </location>
</feature>
<evidence type="ECO:0000256" key="1">
    <source>
        <dbReference type="ARBA" id="ARBA00012528"/>
    </source>
</evidence>
<dbReference type="Proteomes" id="UP000814385">
    <property type="component" value="Unassembled WGS sequence"/>
</dbReference>
<dbReference type="PROSITE" id="PS50887">
    <property type="entry name" value="GGDEF"/>
    <property type="match status" value="1"/>
</dbReference>
<protein>
    <recommendedName>
        <fullName evidence="1">diguanylate cyclase</fullName>
        <ecNumber evidence="1">2.7.7.65</ecNumber>
    </recommendedName>
</protein>
<dbReference type="InterPro" id="IPR000160">
    <property type="entry name" value="GGDEF_dom"/>
</dbReference>
<dbReference type="EC" id="2.7.7.65" evidence="1"/>
<reference evidence="5 6" key="1">
    <citation type="submission" date="2020-05" db="EMBL/GenBank/DDBJ databases">
        <title>Comparative genomic analysis of denitrifying bacteria from Halomonas genus.</title>
        <authorList>
            <person name="Wang L."/>
            <person name="Shao Z."/>
        </authorList>
    </citation>
    <scope>NUCLEOTIDE SEQUENCE [LARGE SCALE GENOMIC DNA]</scope>
    <source>
        <strain evidence="5 6">A4</strain>
    </source>
</reference>
<proteinExistence type="predicted"/>
<evidence type="ECO:0000256" key="2">
    <source>
        <dbReference type="ARBA" id="ARBA00034247"/>
    </source>
</evidence>
<feature type="transmembrane region" description="Helical" evidence="3">
    <location>
        <begin position="129"/>
        <end position="146"/>
    </location>
</feature>
<keyword evidence="3" id="KW-0472">Membrane</keyword>
<dbReference type="Pfam" id="PF00990">
    <property type="entry name" value="GGDEF"/>
    <property type="match status" value="1"/>
</dbReference>
<evidence type="ECO:0000313" key="5">
    <source>
        <dbReference type="EMBL" id="MCG6657925.1"/>
    </source>
</evidence>
<dbReference type="InterPro" id="IPR050469">
    <property type="entry name" value="Diguanylate_Cyclase"/>
</dbReference>
<evidence type="ECO:0000259" key="4">
    <source>
        <dbReference type="PROSITE" id="PS50887"/>
    </source>
</evidence>
<comment type="caution">
    <text evidence="5">The sequence shown here is derived from an EMBL/GenBank/DDBJ whole genome shotgun (WGS) entry which is preliminary data.</text>
</comment>
<keyword evidence="3" id="KW-1133">Transmembrane helix</keyword>
<dbReference type="Gene3D" id="3.30.70.270">
    <property type="match status" value="1"/>
</dbReference>
<dbReference type="NCBIfam" id="TIGR00254">
    <property type="entry name" value="GGDEF"/>
    <property type="match status" value="1"/>
</dbReference>
<keyword evidence="3" id="KW-0812">Transmembrane</keyword>
<dbReference type="PANTHER" id="PTHR45138:SF9">
    <property type="entry name" value="DIGUANYLATE CYCLASE DGCM-RELATED"/>
    <property type="match status" value="1"/>
</dbReference>
<dbReference type="PANTHER" id="PTHR45138">
    <property type="entry name" value="REGULATORY COMPONENTS OF SENSORY TRANSDUCTION SYSTEM"/>
    <property type="match status" value="1"/>
</dbReference>
<dbReference type="InterPro" id="IPR043128">
    <property type="entry name" value="Rev_trsase/Diguanyl_cyclase"/>
</dbReference>
<organism evidence="5 6">
    <name type="scientific">Billgrantia campisalis</name>
    <dbReference type="NCBI Taxonomy" id="74661"/>
    <lineage>
        <taxon>Bacteria</taxon>
        <taxon>Pseudomonadati</taxon>
        <taxon>Pseudomonadota</taxon>
        <taxon>Gammaproteobacteria</taxon>
        <taxon>Oceanospirillales</taxon>
        <taxon>Halomonadaceae</taxon>
        <taxon>Billgrantia</taxon>
    </lineage>
</organism>
<dbReference type="SMART" id="SM00267">
    <property type="entry name" value="GGDEF"/>
    <property type="match status" value="1"/>
</dbReference>
<evidence type="ECO:0000313" key="6">
    <source>
        <dbReference type="Proteomes" id="UP000814385"/>
    </source>
</evidence>
<dbReference type="RefSeq" id="WP_238977071.1">
    <property type="nucleotide sequence ID" value="NZ_JABFUC010000006.1"/>
</dbReference>
<feature type="transmembrane region" description="Helical" evidence="3">
    <location>
        <begin position="153"/>
        <end position="172"/>
    </location>
</feature>
<accession>A0ABS9P826</accession>
<sequence length="411" mass="45626">MAAGTTDTADTKTASALDWRAEFRDPAREALFRRTMQSHDACQMRVAFSVVAALFLAFSLNDYSLVGSDAPFPALLVMHLTVAAVCLPAAWSVWNRPALAHRLLPVNLVCLVGISGLLLAIPLKPDSTGIHLASMVVASMVLYLFVPNRLPWLLGWNAYLFVGFVVATWLWVTVPPGMMATSLLLLGFVNLLGWLTVTRLSRLQRMQFASLLEEREANRQLHAEIAERTQLEEQLRQMASTDELTGIANRRYFFELAERELRRARRDDSPLAICMVDIDLFKNLNDRHGHAVGDRVLTAVAACCQSVLRETDIIGRYGGEEFVIALPQANLQTATAIAERLREKVARLSLPMVGDEERLSVTVGISLIEKDEVRLDDALQRADKALYDGKARGRNCVVVSRQDPPLSAVTF</sequence>
<evidence type="ECO:0000256" key="3">
    <source>
        <dbReference type="SAM" id="Phobius"/>
    </source>
</evidence>
<dbReference type="SUPFAM" id="SSF55073">
    <property type="entry name" value="Nucleotide cyclase"/>
    <property type="match status" value="1"/>
</dbReference>
<feature type="domain" description="GGDEF" evidence="4">
    <location>
        <begin position="269"/>
        <end position="402"/>
    </location>
</feature>
<feature type="transmembrane region" description="Helical" evidence="3">
    <location>
        <begin position="42"/>
        <end position="60"/>
    </location>
</feature>
<keyword evidence="6" id="KW-1185">Reference proteome</keyword>
<dbReference type="InterPro" id="IPR029787">
    <property type="entry name" value="Nucleotide_cyclase"/>
</dbReference>
<gene>
    <name evidence="5" type="ORF">HOP52_09165</name>
</gene>